<reference evidence="2 5" key="2">
    <citation type="submission" date="2020-06" db="EMBL/GenBank/DDBJ databases">
        <title>Taxonomy, biology and ecology of Rhodococcus bacteria occurring in California pistachio and other woody hosts as revealed by genome sequence analyses.</title>
        <authorList>
            <person name="Gai Y."/>
            <person name="Riely B."/>
        </authorList>
    </citation>
    <scope>NUCLEOTIDE SEQUENCE [LARGE SCALE GENOMIC DNA]</scope>
    <source>
        <strain evidence="2 5">BP-284</strain>
    </source>
</reference>
<dbReference type="RefSeq" id="WP_068102369.1">
    <property type="nucleotide sequence ID" value="NZ_CP135915.1"/>
</dbReference>
<dbReference type="InterPro" id="IPR028037">
    <property type="entry name" value="Antitoxin_Rv0909/MT0933"/>
</dbReference>
<keyword evidence="5" id="KW-1185">Reference proteome</keyword>
<dbReference type="EMBL" id="FOJN01000022">
    <property type="protein sequence ID" value="SFA62260.1"/>
    <property type="molecule type" value="Genomic_DNA"/>
</dbReference>
<dbReference type="AlphaFoldDB" id="A0A1I0UEA4"/>
<evidence type="ECO:0000313" key="2">
    <source>
        <dbReference type="EMBL" id="MBY6319755.1"/>
    </source>
</evidence>
<protein>
    <submittedName>
        <fullName evidence="2 3">Antitoxin</fullName>
    </submittedName>
</protein>
<dbReference type="OrthoDB" id="3579262at2"/>
<reference evidence="3 4" key="1">
    <citation type="submission" date="2016-10" db="EMBL/GenBank/DDBJ databases">
        <authorList>
            <person name="de Groot N.N."/>
        </authorList>
    </citation>
    <scope>NUCLEOTIDE SEQUENCE [LARGE SCALE GENOMIC DNA]</scope>
    <source>
        <strain evidence="3 4">DSM 44908</strain>
    </source>
</reference>
<evidence type="ECO:0000313" key="3">
    <source>
        <dbReference type="EMBL" id="SFA62260.1"/>
    </source>
</evidence>
<organism evidence="3 4">
    <name type="scientific">Rhodococcoides kroppenstedtii</name>
    <dbReference type="NCBI Taxonomy" id="293050"/>
    <lineage>
        <taxon>Bacteria</taxon>
        <taxon>Bacillati</taxon>
        <taxon>Actinomycetota</taxon>
        <taxon>Actinomycetes</taxon>
        <taxon>Mycobacteriales</taxon>
        <taxon>Nocardiaceae</taxon>
        <taxon>Rhodococcoides</taxon>
    </lineage>
</organism>
<sequence>MVNFGEIKRKLDANEDKVEKGLDKLGDAAKKKFAGHDSQIDQGIDRAKDAIGEKNSERRDAPPA</sequence>
<evidence type="ECO:0000313" key="4">
    <source>
        <dbReference type="Proteomes" id="UP000182054"/>
    </source>
</evidence>
<dbReference type="Proteomes" id="UP000182054">
    <property type="component" value="Unassembled WGS sequence"/>
</dbReference>
<feature type="region of interest" description="Disordered" evidence="1">
    <location>
        <begin position="31"/>
        <end position="64"/>
    </location>
</feature>
<evidence type="ECO:0000256" key="1">
    <source>
        <dbReference type="SAM" id="MobiDB-lite"/>
    </source>
</evidence>
<evidence type="ECO:0000313" key="5">
    <source>
        <dbReference type="Proteomes" id="UP001520140"/>
    </source>
</evidence>
<dbReference type="Proteomes" id="UP001520140">
    <property type="component" value="Unassembled WGS sequence"/>
</dbReference>
<gene>
    <name evidence="2" type="ORF">HQ605_02845</name>
    <name evidence="3" type="ORF">SAMN05444374_1223</name>
</gene>
<name>A0A1I0UEA4_9NOCA</name>
<dbReference type="GeneID" id="85487638"/>
<proteinExistence type="predicted"/>
<dbReference type="Pfam" id="PF14013">
    <property type="entry name" value="MT0933_antitox"/>
    <property type="match status" value="1"/>
</dbReference>
<accession>A0A1I0UEA4</accession>
<dbReference type="EMBL" id="JABUKG010000002">
    <property type="protein sequence ID" value="MBY6319755.1"/>
    <property type="molecule type" value="Genomic_DNA"/>
</dbReference>